<dbReference type="Proteomes" id="UP000263232">
    <property type="component" value="Chromosome"/>
</dbReference>
<organism evidence="3 4">
    <name type="scientific">Suicoccus acidiformans</name>
    <dbReference type="NCBI Taxonomy" id="2036206"/>
    <lineage>
        <taxon>Bacteria</taxon>
        <taxon>Bacillati</taxon>
        <taxon>Bacillota</taxon>
        <taxon>Bacilli</taxon>
        <taxon>Lactobacillales</taxon>
        <taxon>Aerococcaceae</taxon>
        <taxon>Suicoccus</taxon>
    </lineage>
</organism>
<dbReference type="SUPFAM" id="SSF54631">
    <property type="entry name" value="CBS-domain pair"/>
    <property type="match status" value="1"/>
</dbReference>
<dbReference type="OrthoDB" id="9798188at2"/>
<accession>A0A347WM70</accession>
<dbReference type="PANTHER" id="PTHR22777:SF17">
    <property type="entry name" value="UPF0053 PROTEIN SLL0260"/>
    <property type="match status" value="1"/>
</dbReference>
<keyword evidence="2" id="KW-0129">CBS domain</keyword>
<keyword evidence="1" id="KW-0677">Repeat</keyword>
<evidence type="ECO:0000313" key="3">
    <source>
        <dbReference type="EMBL" id="AXY26177.1"/>
    </source>
</evidence>
<proteinExistence type="predicted"/>
<dbReference type="Gene3D" id="3.90.1280.20">
    <property type="match status" value="1"/>
</dbReference>
<dbReference type="KEGG" id="abae:CL176_09290"/>
<evidence type="ECO:0008006" key="5">
    <source>
        <dbReference type="Google" id="ProtNLM"/>
    </source>
</evidence>
<evidence type="ECO:0000313" key="4">
    <source>
        <dbReference type="Proteomes" id="UP000263232"/>
    </source>
</evidence>
<reference evidence="3 4" key="1">
    <citation type="submission" date="2017-09" db="EMBL/GenBank/DDBJ databases">
        <title>Complete genome sequence of Oxytococcus suis strain ZY16052.</title>
        <authorList>
            <person name="Li F."/>
        </authorList>
    </citation>
    <scope>NUCLEOTIDE SEQUENCE [LARGE SCALE GENOMIC DNA]</scope>
    <source>
        <strain evidence="3 4">ZY16052</strain>
    </source>
</reference>
<sequence>MYKEAHTHIAILRDEYGGFEGIITLEDVIEEIVGNIEDETDQFIEEATGESFDTKLQSTLVESEE</sequence>
<dbReference type="EMBL" id="CP023434">
    <property type="protein sequence ID" value="AXY26177.1"/>
    <property type="molecule type" value="Genomic_DNA"/>
</dbReference>
<evidence type="ECO:0000256" key="2">
    <source>
        <dbReference type="ARBA" id="ARBA00023122"/>
    </source>
</evidence>
<protein>
    <recommendedName>
        <fullName evidence="5">CBS domain-containing protein</fullName>
    </recommendedName>
</protein>
<name>A0A347WM70_9LACT</name>
<gene>
    <name evidence="3" type="ORF">CL176_09290</name>
</gene>
<evidence type="ECO:0000256" key="1">
    <source>
        <dbReference type="ARBA" id="ARBA00022737"/>
    </source>
</evidence>
<dbReference type="PANTHER" id="PTHR22777">
    <property type="entry name" value="HEMOLYSIN-RELATED"/>
    <property type="match status" value="1"/>
</dbReference>
<dbReference type="AlphaFoldDB" id="A0A347WM70"/>
<keyword evidence="4" id="KW-1185">Reference proteome</keyword>
<dbReference type="InterPro" id="IPR046342">
    <property type="entry name" value="CBS_dom_sf"/>
</dbReference>